<gene>
    <name evidence="1" type="ordered locus">EbC_44750</name>
</gene>
<protein>
    <submittedName>
        <fullName evidence="1">Uncharacterized protein</fullName>
    </submittedName>
</protein>
<dbReference type="EMBL" id="FP236843">
    <property type="protein sequence ID" value="CAX62006.1"/>
    <property type="molecule type" value="Genomic_DNA"/>
</dbReference>
<proteinExistence type="predicted"/>
<dbReference type="HOGENOM" id="CLU_2953357_0_0_6"/>
<name>D8MLH8_ERWBE</name>
<sequence length="59" mass="7096">MFNNLCGEKSEDADRIKPACGLVKPEWMAMRDRHHRAMIRRRNNRVRLFDGRLLPYIQL</sequence>
<evidence type="ECO:0000313" key="1">
    <source>
        <dbReference type="EMBL" id="CAX62006.1"/>
    </source>
</evidence>
<dbReference type="AlphaFoldDB" id="D8MLH8"/>
<evidence type="ECO:0000313" key="2">
    <source>
        <dbReference type="Proteomes" id="UP000008793"/>
    </source>
</evidence>
<dbReference type="Proteomes" id="UP000008793">
    <property type="component" value="Chromosome"/>
</dbReference>
<dbReference type="KEGG" id="ebi:EbC_44750"/>
<organism evidence="2">
    <name type="scientific">Erwinia billingiae (strain Eb661)</name>
    <dbReference type="NCBI Taxonomy" id="634500"/>
    <lineage>
        <taxon>Bacteria</taxon>
        <taxon>Pseudomonadati</taxon>
        <taxon>Pseudomonadota</taxon>
        <taxon>Gammaproteobacteria</taxon>
        <taxon>Enterobacterales</taxon>
        <taxon>Erwiniaceae</taxon>
        <taxon>Erwinia</taxon>
    </lineage>
</organism>
<accession>D8MLH8</accession>
<keyword evidence="2" id="KW-1185">Reference proteome</keyword>
<reference evidence="1 2" key="1">
    <citation type="journal article" date="2010" name="BMC Genomics">
        <title>Genome comparison of the epiphytic bacteria Erwinia billingiae and E. tasmaniensis with the pear pathogen E. pyrifoliae.</title>
        <authorList>
            <person name="Kube M."/>
            <person name="Migdoll A.M."/>
            <person name="Gehring I."/>
            <person name="Heitmann K."/>
            <person name="Mayer Y."/>
            <person name="Kuhl H."/>
            <person name="Knaust F."/>
            <person name="Geider K."/>
            <person name="Reinhardt R."/>
        </authorList>
    </citation>
    <scope>NUCLEOTIDE SEQUENCE [LARGE SCALE GENOMIC DNA]</scope>
    <source>
        <strain evidence="1 2">Eb661</strain>
    </source>
</reference>